<reference evidence="7 8" key="1">
    <citation type="submission" date="2006-10" db="EMBL/GenBank/DDBJ databases">
        <title>Complete sequence of Methanosaeta thermophila PT.</title>
        <authorList>
            <consortium name="US DOE Joint Genome Institute"/>
            <person name="Copeland A."/>
            <person name="Lucas S."/>
            <person name="Lapidus A."/>
            <person name="Barry K."/>
            <person name="Detter J.C."/>
            <person name="Glavina del Rio T."/>
            <person name="Hammon N."/>
            <person name="Israni S."/>
            <person name="Pitluck S."/>
            <person name="Chain P."/>
            <person name="Malfatti S."/>
            <person name="Shin M."/>
            <person name="Vergez L."/>
            <person name="Schmutz J."/>
            <person name="Larimer F."/>
            <person name="Land M."/>
            <person name="Hauser L."/>
            <person name="Kyrpides N."/>
            <person name="Kim E."/>
            <person name="Smith K.S."/>
            <person name="Ingram-Smith C."/>
            <person name="Richardson P."/>
        </authorList>
    </citation>
    <scope>NUCLEOTIDE SEQUENCE [LARGE SCALE GENOMIC DNA]</scope>
    <source>
        <strain evidence="8">DSM 6194 / JCM 14653 / NBRC 101360 / PT</strain>
    </source>
</reference>
<dbReference type="AlphaFoldDB" id="A0B8Z6"/>
<evidence type="ECO:0000256" key="1">
    <source>
        <dbReference type="ARBA" id="ARBA00008761"/>
    </source>
</evidence>
<keyword evidence="4" id="KW-0233">DNA recombination</keyword>
<dbReference type="STRING" id="349307.Mthe_1395"/>
<dbReference type="GO" id="GO:0003677">
    <property type="term" value="F:DNA binding"/>
    <property type="evidence" value="ECO:0007669"/>
    <property type="project" value="UniProtKB-KW"/>
</dbReference>
<dbReference type="Pfam" id="PF01385">
    <property type="entry name" value="OrfB_IS605"/>
    <property type="match status" value="1"/>
</dbReference>
<proteinExistence type="inferred from homology"/>
<keyword evidence="3" id="KW-0238">DNA-binding</keyword>
<protein>
    <submittedName>
        <fullName evidence="7">Transposase, IS605 OrfB family</fullName>
    </submittedName>
</protein>
<dbReference type="NCBIfam" id="TIGR01766">
    <property type="entry name" value="IS200/IS605 family accessory protein TnpB-like domain"/>
    <property type="match status" value="1"/>
</dbReference>
<dbReference type="HOGENOM" id="CLU_1187803_0_0_2"/>
<evidence type="ECO:0000259" key="6">
    <source>
        <dbReference type="Pfam" id="PF07282"/>
    </source>
</evidence>
<evidence type="ECO:0000256" key="2">
    <source>
        <dbReference type="ARBA" id="ARBA00022578"/>
    </source>
</evidence>
<organism evidence="7 8">
    <name type="scientific">Methanothrix thermoacetophila (strain DSM 6194 / JCM 14653 / NBRC 101360 / PT)</name>
    <name type="common">Methanosaeta thermophila</name>
    <dbReference type="NCBI Taxonomy" id="349307"/>
    <lineage>
        <taxon>Archaea</taxon>
        <taxon>Methanobacteriati</taxon>
        <taxon>Methanobacteriota</taxon>
        <taxon>Stenosarchaea group</taxon>
        <taxon>Methanomicrobia</taxon>
        <taxon>Methanotrichales</taxon>
        <taxon>Methanotrichaceae</taxon>
        <taxon>Methanothrix</taxon>
    </lineage>
</organism>
<evidence type="ECO:0000313" key="8">
    <source>
        <dbReference type="Proteomes" id="UP000000674"/>
    </source>
</evidence>
<dbReference type="EMBL" id="CP000477">
    <property type="protein sequence ID" value="ABK15170.1"/>
    <property type="molecule type" value="Genomic_DNA"/>
</dbReference>
<dbReference type="GO" id="GO:0032196">
    <property type="term" value="P:transposition"/>
    <property type="evidence" value="ECO:0007669"/>
    <property type="project" value="UniProtKB-KW"/>
</dbReference>
<evidence type="ECO:0000256" key="3">
    <source>
        <dbReference type="ARBA" id="ARBA00023125"/>
    </source>
</evidence>
<evidence type="ECO:0000256" key="4">
    <source>
        <dbReference type="ARBA" id="ARBA00023172"/>
    </source>
</evidence>
<dbReference type="Pfam" id="PF07282">
    <property type="entry name" value="Cas12f1-like_TNB"/>
    <property type="match status" value="1"/>
</dbReference>
<dbReference type="Proteomes" id="UP000000674">
    <property type="component" value="Chromosome"/>
</dbReference>
<keyword evidence="8" id="KW-1185">Reference proteome</keyword>
<evidence type="ECO:0000259" key="5">
    <source>
        <dbReference type="Pfam" id="PF01385"/>
    </source>
</evidence>
<dbReference type="InterPro" id="IPR001959">
    <property type="entry name" value="Transposase"/>
</dbReference>
<dbReference type="GO" id="GO:0006310">
    <property type="term" value="P:DNA recombination"/>
    <property type="evidence" value="ECO:0007669"/>
    <property type="project" value="UniProtKB-KW"/>
</dbReference>
<feature type="domain" description="Cas12f1-like TNB" evidence="6">
    <location>
        <begin position="121"/>
        <end position="186"/>
    </location>
</feature>
<accession>A0B8Z6</accession>
<sequence>MSHCLRSEVCEVGCLKSFVVDTGNNSVENPGFAEKVSTKVKNIHRRLSRAEKGSKNRQTLIDKLNKVNYKIKNQRNDFLHKLSRHYVNNYKIICVEDLDVKRMKENGHNKSMHRDIHDAFWSRFMFMLSYEAECAGRRLIEVNPMNTTQRCSACRSIVEKELSDRVHECPHCGFSCDIDCNASMHIAGMEQPVAPMESTSTSHFCDASVGYDVGSPALQGGAVHTTYEAYPVW</sequence>
<keyword evidence="2" id="KW-0815">Transposition</keyword>
<dbReference type="InterPro" id="IPR010095">
    <property type="entry name" value="Cas12f1-like_TNB"/>
</dbReference>
<feature type="domain" description="Probable transposase IS891/IS1136/IS1341" evidence="5">
    <location>
        <begin position="18"/>
        <end position="106"/>
    </location>
</feature>
<gene>
    <name evidence="7" type="ordered locus">Mthe_1395</name>
</gene>
<comment type="similarity">
    <text evidence="1">In the C-terminal section; belongs to the transposase 35 family.</text>
</comment>
<dbReference type="NCBIfam" id="NF040570">
    <property type="entry name" value="guided_TnpB"/>
    <property type="match status" value="1"/>
</dbReference>
<dbReference type="KEGG" id="mtp:Mthe_1395"/>
<evidence type="ECO:0000313" key="7">
    <source>
        <dbReference type="EMBL" id="ABK15170.1"/>
    </source>
</evidence>
<name>A0B8Z6_METTP</name>